<accession>A0ABW3TA49</accession>
<dbReference type="InterPro" id="IPR051452">
    <property type="entry name" value="Diverse_Oxidoreductases"/>
</dbReference>
<dbReference type="InterPro" id="IPR012675">
    <property type="entry name" value="Beta-grasp_dom_sf"/>
</dbReference>
<evidence type="ECO:0000256" key="4">
    <source>
        <dbReference type="ARBA" id="ARBA00023004"/>
    </source>
</evidence>
<comment type="caution">
    <text evidence="8">The sequence shown here is derived from an EMBL/GenBank/DDBJ whole genome shotgun (WGS) entry which is preliminary data.</text>
</comment>
<sequence length="166" mass="17541">MTEAFRDRIDIALTVNGEPVEARVPAGRHLVDFLRLDLGLTGTHAGCEHGVCGACTIQVDGQAVRGCLMLAAQADGAEVWTLEGLTEQGVIRDLQEAFVARNALQCGYCTPGMLASIKELLDIGGVPDRATIREHLSGNYCRCTGYEAIIDAVETVAQARAGKGAA</sequence>
<keyword evidence="3" id="KW-0560">Oxidoreductase</keyword>
<dbReference type="InterPro" id="IPR036010">
    <property type="entry name" value="2Fe-2S_ferredoxin-like_sf"/>
</dbReference>
<dbReference type="InterPro" id="IPR001041">
    <property type="entry name" value="2Fe-2S_ferredoxin-type"/>
</dbReference>
<dbReference type="Pfam" id="PF01799">
    <property type="entry name" value="Fer2_2"/>
    <property type="match status" value="1"/>
</dbReference>
<keyword evidence="9" id="KW-1185">Reference proteome</keyword>
<dbReference type="PANTHER" id="PTHR44379">
    <property type="entry name" value="OXIDOREDUCTASE WITH IRON-SULFUR SUBUNIT"/>
    <property type="match status" value="1"/>
</dbReference>
<evidence type="ECO:0000259" key="7">
    <source>
        <dbReference type="Pfam" id="PF01799"/>
    </source>
</evidence>
<dbReference type="PROSITE" id="PS00197">
    <property type="entry name" value="2FE2S_FER_1"/>
    <property type="match status" value="1"/>
</dbReference>
<dbReference type="PANTHER" id="PTHR44379:SF8">
    <property type="entry name" value="XANTHINE DEHYDROGENASE IRON-SULFUR-BINDING SUBUNIT XDHC-RELATED"/>
    <property type="match status" value="1"/>
</dbReference>
<dbReference type="CDD" id="cd00207">
    <property type="entry name" value="fer2"/>
    <property type="match status" value="1"/>
</dbReference>
<evidence type="ECO:0000313" key="8">
    <source>
        <dbReference type="EMBL" id="MFD1193121.1"/>
    </source>
</evidence>
<dbReference type="InterPro" id="IPR006058">
    <property type="entry name" value="2Fe2S_fd_BS"/>
</dbReference>
<keyword evidence="4" id="KW-0408">Iron</keyword>
<dbReference type="Pfam" id="PF00111">
    <property type="entry name" value="Fer2"/>
    <property type="match status" value="1"/>
</dbReference>
<feature type="domain" description="[2Fe-2S]-binding" evidence="7">
    <location>
        <begin position="81"/>
        <end position="154"/>
    </location>
</feature>
<evidence type="ECO:0000256" key="5">
    <source>
        <dbReference type="ARBA" id="ARBA00023014"/>
    </source>
</evidence>
<evidence type="ECO:0000256" key="2">
    <source>
        <dbReference type="ARBA" id="ARBA00022723"/>
    </source>
</evidence>
<dbReference type="InterPro" id="IPR036884">
    <property type="entry name" value="2Fe-2S-bd_dom_sf"/>
</dbReference>
<feature type="domain" description="2Fe-2S ferredoxin-type" evidence="6">
    <location>
        <begin position="14"/>
        <end position="67"/>
    </location>
</feature>
<dbReference type="Gene3D" id="1.10.150.120">
    <property type="entry name" value="[2Fe-2S]-binding domain"/>
    <property type="match status" value="1"/>
</dbReference>
<dbReference type="Proteomes" id="UP001597151">
    <property type="component" value="Unassembled WGS sequence"/>
</dbReference>
<protein>
    <submittedName>
        <fullName evidence="8">(2Fe-2S)-binding protein</fullName>
    </submittedName>
</protein>
<evidence type="ECO:0000313" key="9">
    <source>
        <dbReference type="Proteomes" id="UP001597151"/>
    </source>
</evidence>
<organism evidence="8 9">
    <name type="scientific">Seohaeicola saemankumensis</name>
    <dbReference type="NCBI Taxonomy" id="481181"/>
    <lineage>
        <taxon>Bacteria</taxon>
        <taxon>Pseudomonadati</taxon>
        <taxon>Pseudomonadota</taxon>
        <taxon>Alphaproteobacteria</taxon>
        <taxon>Rhodobacterales</taxon>
        <taxon>Roseobacteraceae</taxon>
        <taxon>Seohaeicola</taxon>
    </lineage>
</organism>
<evidence type="ECO:0000256" key="1">
    <source>
        <dbReference type="ARBA" id="ARBA00022714"/>
    </source>
</evidence>
<gene>
    <name evidence="8" type="ORF">ACFQ3C_00380</name>
</gene>
<keyword evidence="5" id="KW-0411">Iron-sulfur</keyword>
<name>A0ABW3TA49_9RHOB</name>
<evidence type="ECO:0000256" key="3">
    <source>
        <dbReference type="ARBA" id="ARBA00023002"/>
    </source>
</evidence>
<keyword evidence="2" id="KW-0479">Metal-binding</keyword>
<dbReference type="SUPFAM" id="SSF54292">
    <property type="entry name" value="2Fe-2S ferredoxin-like"/>
    <property type="match status" value="1"/>
</dbReference>
<dbReference type="SUPFAM" id="SSF47741">
    <property type="entry name" value="CO dehydrogenase ISP C-domain like"/>
    <property type="match status" value="1"/>
</dbReference>
<evidence type="ECO:0000259" key="6">
    <source>
        <dbReference type="Pfam" id="PF00111"/>
    </source>
</evidence>
<proteinExistence type="predicted"/>
<dbReference type="Gene3D" id="3.10.20.30">
    <property type="match status" value="1"/>
</dbReference>
<keyword evidence="1" id="KW-0001">2Fe-2S</keyword>
<dbReference type="EMBL" id="JBHTKR010000001">
    <property type="protein sequence ID" value="MFD1193121.1"/>
    <property type="molecule type" value="Genomic_DNA"/>
</dbReference>
<reference evidence="9" key="1">
    <citation type="journal article" date="2019" name="Int. J. Syst. Evol. Microbiol.">
        <title>The Global Catalogue of Microorganisms (GCM) 10K type strain sequencing project: providing services to taxonomists for standard genome sequencing and annotation.</title>
        <authorList>
            <consortium name="The Broad Institute Genomics Platform"/>
            <consortium name="The Broad Institute Genome Sequencing Center for Infectious Disease"/>
            <person name="Wu L."/>
            <person name="Ma J."/>
        </authorList>
    </citation>
    <scope>NUCLEOTIDE SEQUENCE [LARGE SCALE GENOMIC DNA]</scope>
    <source>
        <strain evidence="9">CCUG 55328</strain>
    </source>
</reference>
<dbReference type="RefSeq" id="WP_380788080.1">
    <property type="nucleotide sequence ID" value="NZ_JBHTKR010000001.1"/>
</dbReference>
<dbReference type="InterPro" id="IPR002888">
    <property type="entry name" value="2Fe-2S-bd"/>
</dbReference>